<feature type="transmembrane region" description="Helical" evidence="1">
    <location>
        <begin position="240"/>
        <end position="261"/>
    </location>
</feature>
<proteinExistence type="predicted"/>
<keyword evidence="3" id="KW-1185">Reference proteome</keyword>
<feature type="transmembrane region" description="Helical" evidence="1">
    <location>
        <begin position="163"/>
        <end position="183"/>
    </location>
</feature>
<feature type="transmembrane region" description="Helical" evidence="1">
    <location>
        <begin position="135"/>
        <end position="154"/>
    </location>
</feature>
<feature type="transmembrane region" description="Helical" evidence="1">
    <location>
        <begin position="349"/>
        <end position="367"/>
    </location>
</feature>
<dbReference type="OrthoDB" id="8736377at2"/>
<keyword evidence="1" id="KW-0472">Membrane</keyword>
<dbReference type="EMBL" id="NIDE01000001">
    <property type="protein sequence ID" value="OWK46347.1"/>
    <property type="molecule type" value="Genomic_DNA"/>
</dbReference>
<dbReference type="AlphaFoldDB" id="A0A225EDD9"/>
<feature type="transmembrane region" description="Helical" evidence="1">
    <location>
        <begin position="205"/>
        <end position="233"/>
    </location>
</feature>
<dbReference type="RefSeq" id="WP_088251591.1">
    <property type="nucleotide sequence ID" value="NZ_NIDE01000001.1"/>
</dbReference>
<evidence type="ECO:0000313" key="2">
    <source>
        <dbReference type="EMBL" id="OWK46347.1"/>
    </source>
</evidence>
<name>A0A225EDD9_9BACT</name>
<protein>
    <recommendedName>
        <fullName evidence="4">Glycosyltransferase RgtA/B/C/D-like domain-containing protein</fullName>
    </recommendedName>
</protein>
<organism evidence="2 3">
    <name type="scientific">Fimbriiglobus ruber</name>
    <dbReference type="NCBI Taxonomy" id="1908690"/>
    <lineage>
        <taxon>Bacteria</taxon>
        <taxon>Pseudomonadati</taxon>
        <taxon>Planctomycetota</taxon>
        <taxon>Planctomycetia</taxon>
        <taxon>Gemmatales</taxon>
        <taxon>Gemmataceae</taxon>
        <taxon>Fimbriiglobus</taxon>
    </lineage>
</organism>
<evidence type="ECO:0000313" key="3">
    <source>
        <dbReference type="Proteomes" id="UP000214646"/>
    </source>
</evidence>
<feature type="transmembrane region" description="Helical" evidence="1">
    <location>
        <begin position="21"/>
        <end position="41"/>
    </location>
</feature>
<feature type="transmembrane region" description="Helical" evidence="1">
    <location>
        <begin position="293"/>
        <end position="313"/>
    </location>
</feature>
<evidence type="ECO:0008006" key="4">
    <source>
        <dbReference type="Google" id="ProtNLM"/>
    </source>
</evidence>
<feature type="transmembrane region" description="Helical" evidence="1">
    <location>
        <begin position="374"/>
        <end position="392"/>
    </location>
</feature>
<comment type="caution">
    <text evidence="2">The sequence shown here is derived from an EMBL/GenBank/DDBJ whole genome shotgun (WGS) entry which is preliminary data.</text>
</comment>
<reference evidence="3" key="1">
    <citation type="submission" date="2017-06" db="EMBL/GenBank/DDBJ databases">
        <title>Genome analysis of Fimbriiglobus ruber SP5, the first member of the order Planctomycetales with confirmed chitinolytic capability.</title>
        <authorList>
            <person name="Ravin N.V."/>
            <person name="Rakitin A.L."/>
            <person name="Ivanova A.A."/>
            <person name="Beletsky A.V."/>
            <person name="Kulichevskaya I.S."/>
            <person name="Mardanov A.V."/>
            <person name="Dedysh S.N."/>
        </authorList>
    </citation>
    <scope>NUCLEOTIDE SEQUENCE [LARGE SCALE GENOMIC DNA]</scope>
    <source>
        <strain evidence="3">SP5</strain>
    </source>
</reference>
<keyword evidence="1" id="KW-1133">Transmembrane helix</keyword>
<gene>
    <name evidence="2" type="ORF">FRUB_00046</name>
</gene>
<accession>A0A225EDD9</accession>
<keyword evidence="1" id="KW-0812">Transmembrane</keyword>
<sequence>MSVVDNSLVEQPTAGTAERHLWGRLIAVAAFALGAVLLVSYEAKQDVAIHGDAWEYWYQAESLWRHASPELQPADYQAVNDEARRLGLNPAPTVPYAYATAPDGRMYGVHFWTYALSAAAVRPYLLWSGASEFSALRLVNTVWLLLAIGVTLFASSAPIGERLALVGLAAIGPAVTYLSWTGAEEFSWALGLMAVVAYRDRREGWAGVAAGLAATQNPTAAFIGAAAVVAAAWDRRWRAAAAAALGTAVSLIPMAFFQYHFGKPNLIAAEFASADNLSWVRTWGFFADLNQGLFPYVPLLAVGTVVGAGRLVVKQDARGLILVGGTAAMALATQVQHNWNSDCFGLQRYLLWMIPAAAAITVGGLAGTRWLGPFAGAAVLVHATIFCLFNLYEVTASGYLRHTPVAGWVLEYYPRAYWIDPEVFVERELERDDWPHTPTDFPVAHVRPDGTVSKLLLDARSVDRLTERFEVDPDYVVSLRVTAAREPGLFYSHPPPAAVRVKPADRVR</sequence>
<evidence type="ECO:0000256" key="1">
    <source>
        <dbReference type="SAM" id="Phobius"/>
    </source>
</evidence>
<dbReference type="Proteomes" id="UP000214646">
    <property type="component" value="Unassembled WGS sequence"/>
</dbReference>